<accession>A0A068RF98</accession>
<name>A0A068RF98_9FUNG</name>
<reference evidence="1" key="1">
    <citation type="submission" date="2013-08" db="EMBL/GenBank/DDBJ databases">
        <title>Gene expansion shapes genome architecture in the human pathogen Lichtheimia corymbifera: an evolutionary genomics analysis in the ancient terrestrial Mucorales (Mucoromycotina).</title>
        <authorList>
            <person name="Schwartze V.U."/>
            <person name="Winter S."/>
            <person name="Shelest E."/>
            <person name="Marcet-Houben M."/>
            <person name="Horn F."/>
            <person name="Wehner S."/>
            <person name="Hoffmann K."/>
            <person name="Riege K."/>
            <person name="Sammeth M."/>
            <person name="Nowrousian M."/>
            <person name="Valiante V."/>
            <person name="Linde J."/>
            <person name="Jacobsen I.D."/>
            <person name="Marz M."/>
            <person name="Brakhage A.A."/>
            <person name="Gabaldon T."/>
            <person name="Bocker S."/>
            <person name="Voigt K."/>
        </authorList>
    </citation>
    <scope>NUCLEOTIDE SEQUENCE [LARGE SCALE GENOMIC DNA]</scope>
    <source>
        <strain evidence="1">FSU 9682</strain>
    </source>
</reference>
<dbReference type="VEuPathDB" id="FungiDB:LCOR_00409.1"/>
<evidence type="ECO:0000313" key="2">
    <source>
        <dbReference type="Proteomes" id="UP000027586"/>
    </source>
</evidence>
<dbReference type="EMBL" id="CBTN010000001">
    <property type="protein sequence ID" value="CDH48634.1"/>
    <property type="molecule type" value="Genomic_DNA"/>
</dbReference>
<dbReference type="Proteomes" id="UP000027586">
    <property type="component" value="Unassembled WGS sequence"/>
</dbReference>
<sequence>MEEQGPVIISPLPIRPTTTPCILDSRYSGQKSEQEEAHAELLAIMAPPHRDISASPVYRTVNPLPHDTSFTVAAAMISMAVAAAADSDLRPRSYSVGDDRIITC</sequence>
<proteinExistence type="predicted"/>
<dbReference type="AlphaFoldDB" id="A0A068RF98"/>
<evidence type="ECO:0000313" key="1">
    <source>
        <dbReference type="EMBL" id="CDH48634.1"/>
    </source>
</evidence>
<gene>
    <name evidence="1" type="ORF">LCOR_00409.1</name>
</gene>
<comment type="caution">
    <text evidence="1">The sequence shown here is derived from an EMBL/GenBank/DDBJ whole genome shotgun (WGS) entry which is preliminary data.</text>
</comment>
<dbReference type="OrthoDB" id="2264478at2759"/>
<keyword evidence="2" id="KW-1185">Reference proteome</keyword>
<protein>
    <submittedName>
        <fullName evidence="1">Uncharacterized protein</fullName>
    </submittedName>
</protein>
<organism evidence="1 2">
    <name type="scientific">Lichtheimia corymbifera JMRC:FSU:9682</name>
    <dbReference type="NCBI Taxonomy" id="1263082"/>
    <lineage>
        <taxon>Eukaryota</taxon>
        <taxon>Fungi</taxon>
        <taxon>Fungi incertae sedis</taxon>
        <taxon>Mucoromycota</taxon>
        <taxon>Mucoromycotina</taxon>
        <taxon>Mucoromycetes</taxon>
        <taxon>Mucorales</taxon>
        <taxon>Lichtheimiaceae</taxon>
        <taxon>Lichtheimia</taxon>
    </lineage>
</organism>